<evidence type="ECO:0000313" key="7">
    <source>
        <dbReference type="Proteomes" id="UP000002729"/>
    </source>
</evidence>
<dbReference type="KEGG" id="aaf:AURANDRAFT_62167"/>
<evidence type="ECO:0000256" key="3">
    <source>
        <dbReference type="ARBA" id="ARBA00023274"/>
    </source>
</evidence>
<dbReference type="GeneID" id="20223762"/>
<gene>
    <name evidence="6" type="ORF">AURANDRAFT_62167</name>
</gene>
<proteinExistence type="inferred from homology"/>
<evidence type="ECO:0000256" key="4">
    <source>
        <dbReference type="SAM" id="MobiDB-lite"/>
    </source>
</evidence>
<dbReference type="EMBL" id="GL833123">
    <property type="protein sequence ID" value="EGB10718.1"/>
    <property type="molecule type" value="Genomic_DNA"/>
</dbReference>
<keyword evidence="3" id="KW-0687">Ribonucleoprotein</keyword>
<sequence length="111" mass="11890">MARLLLLSLVVAFAGAFAPSTLAPRAAALTVVDGRGDKRTKRGKVYAGSNGVSRSKPKKSDDPVDPYFSIREWGKAQDPPMSVEEVVASKVADLNKVAMTQEELIDALTPF</sequence>
<comment type="similarity">
    <text evidence="1">Belongs to the bacterial ribosomal protein bTHX family.</text>
</comment>
<evidence type="ECO:0000256" key="5">
    <source>
        <dbReference type="SAM" id="SignalP"/>
    </source>
</evidence>
<dbReference type="Proteomes" id="UP000002729">
    <property type="component" value="Unassembled WGS sequence"/>
</dbReference>
<dbReference type="RefSeq" id="XP_009034307.1">
    <property type="nucleotide sequence ID" value="XM_009036059.1"/>
</dbReference>
<evidence type="ECO:0000313" key="6">
    <source>
        <dbReference type="EMBL" id="EGB10718.1"/>
    </source>
</evidence>
<reference evidence="6 7" key="1">
    <citation type="journal article" date="2011" name="Proc. Natl. Acad. Sci. U.S.A.">
        <title>Niche of harmful alga Aureococcus anophagefferens revealed through ecogenomics.</title>
        <authorList>
            <person name="Gobler C.J."/>
            <person name="Berry D.L."/>
            <person name="Dyhrman S.T."/>
            <person name="Wilhelm S.W."/>
            <person name="Salamov A."/>
            <person name="Lobanov A.V."/>
            <person name="Zhang Y."/>
            <person name="Collier J.L."/>
            <person name="Wurch L.L."/>
            <person name="Kustka A.B."/>
            <person name="Dill B.D."/>
            <person name="Shah M."/>
            <person name="VerBerkmoes N.C."/>
            <person name="Kuo A."/>
            <person name="Terry A."/>
            <person name="Pangilinan J."/>
            <person name="Lindquist E.A."/>
            <person name="Lucas S."/>
            <person name="Paulsen I.T."/>
            <person name="Hattenrath-Lehmann T.K."/>
            <person name="Talmage S.C."/>
            <person name="Walker E.A."/>
            <person name="Koch F."/>
            <person name="Burson A.M."/>
            <person name="Marcoval M.A."/>
            <person name="Tang Y.Z."/>
            <person name="Lecleir G.R."/>
            <person name="Coyne K.J."/>
            <person name="Berg G.M."/>
            <person name="Bertrand E.M."/>
            <person name="Saito M.A."/>
            <person name="Gladyshev V.N."/>
            <person name="Grigoriev I.V."/>
        </authorList>
    </citation>
    <scope>NUCLEOTIDE SEQUENCE [LARGE SCALE GENOMIC DNA]</scope>
    <source>
        <strain evidence="7">CCMP 1984</strain>
    </source>
</reference>
<accession>F0Y2K9</accession>
<dbReference type="InParanoid" id="F0Y2K9"/>
<name>F0Y2K9_AURAN</name>
<dbReference type="InterPro" id="IPR030826">
    <property type="entry name" value="Ribosomal_bTHX/bTHXc/bTHXm"/>
</dbReference>
<feature type="signal peptide" evidence="5">
    <location>
        <begin position="1"/>
        <end position="16"/>
    </location>
</feature>
<protein>
    <submittedName>
        <fullName evidence="6">Uncharacterized protein</fullName>
    </submittedName>
</protein>
<keyword evidence="7" id="KW-1185">Reference proteome</keyword>
<feature type="region of interest" description="Disordered" evidence="4">
    <location>
        <begin position="34"/>
        <end position="65"/>
    </location>
</feature>
<organism evidence="7">
    <name type="scientific">Aureococcus anophagefferens</name>
    <name type="common">Harmful bloom alga</name>
    <dbReference type="NCBI Taxonomy" id="44056"/>
    <lineage>
        <taxon>Eukaryota</taxon>
        <taxon>Sar</taxon>
        <taxon>Stramenopiles</taxon>
        <taxon>Ochrophyta</taxon>
        <taxon>Pelagophyceae</taxon>
        <taxon>Pelagomonadales</taxon>
        <taxon>Pelagomonadaceae</taxon>
        <taxon>Aureococcus</taxon>
    </lineage>
</organism>
<evidence type="ECO:0000256" key="2">
    <source>
        <dbReference type="ARBA" id="ARBA00022980"/>
    </source>
</evidence>
<dbReference type="GO" id="GO:0005840">
    <property type="term" value="C:ribosome"/>
    <property type="evidence" value="ECO:0007669"/>
    <property type="project" value="UniProtKB-KW"/>
</dbReference>
<keyword evidence="2" id="KW-0689">Ribosomal protein</keyword>
<keyword evidence="5" id="KW-0732">Signal</keyword>
<feature type="chain" id="PRO_5003260653" evidence="5">
    <location>
        <begin position="17"/>
        <end position="111"/>
    </location>
</feature>
<dbReference type="NCBIfam" id="TIGR04560">
    <property type="entry name" value="ribo_THX"/>
    <property type="match status" value="1"/>
</dbReference>
<dbReference type="OrthoDB" id="200403at2759"/>
<dbReference type="AlphaFoldDB" id="F0Y2K9"/>
<dbReference type="GO" id="GO:1990904">
    <property type="term" value="C:ribonucleoprotein complex"/>
    <property type="evidence" value="ECO:0007669"/>
    <property type="project" value="UniProtKB-KW"/>
</dbReference>
<evidence type="ECO:0000256" key="1">
    <source>
        <dbReference type="ARBA" id="ARBA00010834"/>
    </source>
</evidence>